<feature type="signal peptide" evidence="3">
    <location>
        <begin position="1"/>
        <end position="29"/>
    </location>
</feature>
<feature type="transmembrane region" description="Helical" evidence="2">
    <location>
        <begin position="95"/>
        <end position="116"/>
    </location>
</feature>
<organism evidence="4 5">
    <name type="scientific">Candidatus Magasanikbacteria bacterium GW2011_GWA2_56_11</name>
    <dbReference type="NCBI Taxonomy" id="1619044"/>
    <lineage>
        <taxon>Bacteria</taxon>
        <taxon>Candidatus Magasanikiibacteriota</taxon>
    </lineage>
</organism>
<keyword evidence="3" id="KW-0732">Signal</keyword>
<dbReference type="STRING" id="1619044.UY92_C0004G0060"/>
<dbReference type="Pfam" id="PF18895">
    <property type="entry name" value="T4SS_pilin"/>
    <property type="match status" value="1"/>
</dbReference>
<dbReference type="AlphaFoldDB" id="A0A0G2BB34"/>
<dbReference type="Proteomes" id="UP000033870">
    <property type="component" value="Unassembled WGS sequence"/>
</dbReference>
<evidence type="ECO:0000256" key="1">
    <source>
        <dbReference type="SAM" id="MobiDB-lite"/>
    </source>
</evidence>
<feature type="region of interest" description="Disordered" evidence="1">
    <location>
        <begin position="131"/>
        <end position="187"/>
    </location>
</feature>
<proteinExistence type="predicted"/>
<feature type="chain" id="PRO_5002542370" evidence="3">
    <location>
        <begin position="30"/>
        <end position="274"/>
    </location>
</feature>
<accession>A0A0G2BB34</accession>
<name>A0A0G2BB34_9BACT</name>
<keyword evidence="2" id="KW-0472">Membrane</keyword>
<protein>
    <submittedName>
        <fullName evidence="4">Chitin-binding protein</fullName>
    </submittedName>
</protein>
<evidence type="ECO:0000256" key="2">
    <source>
        <dbReference type="SAM" id="Phobius"/>
    </source>
</evidence>
<feature type="transmembrane region" description="Helical" evidence="2">
    <location>
        <begin position="50"/>
        <end position="74"/>
    </location>
</feature>
<reference evidence="4 5" key="1">
    <citation type="journal article" date="2015" name="Nature">
        <title>rRNA introns, odd ribosomes, and small enigmatic genomes across a large radiation of phyla.</title>
        <authorList>
            <person name="Brown C.T."/>
            <person name="Hug L.A."/>
            <person name="Thomas B.C."/>
            <person name="Sharon I."/>
            <person name="Castelle C.J."/>
            <person name="Singh A."/>
            <person name="Wilkins M.J."/>
            <person name="Williams K.H."/>
            <person name="Banfield J.F."/>
        </authorList>
    </citation>
    <scope>NUCLEOTIDE SEQUENCE [LARGE SCALE GENOMIC DNA]</scope>
</reference>
<comment type="caution">
    <text evidence="4">The sequence shown here is derived from an EMBL/GenBank/DDBJ whole genome shotgun (WGS) entry which is preliminary data.</text>
</comment>
<dbReference type="EMBL" id="LCRX01000004">
    <property type="protein sequence ID" value="KKW42724.1"/>
    <property type="molecule type" value="Genomic_DNA"/>
</dbReference>
<evidence type="ECO:0000256" key="3">
    <source>
        <dbReference type="SAM" id="SignalP"/>
    </source>
</evidence>
<keyword evidence="2" id="KW-0812">Transmembrane</keyword>
<dbReference type="PATRIC" id="fig|1619044.3.peg.332"/>
<feature type="compositionally biased region" description="Pro residues" evidence="1">
    <location>
        <begin position="154"/>
        <end position="179"/>
    </location>
</feature>
<evidence type="ECO:0000313" key="4">
    <source>
        <dbReference type="EMBL" id="KKW42724.1"/>
    </source>
</evidence>
<dbReference type="InterPro" id="IPR043993">
    <property type="entry name" value="T4SS_pilin"/>
</dbReference>
<evidence type="ECO:0000313" key="5">
    <source>
        <dbReference type="Proteomes" id="UP000033870"/>
    </source>
</evidence>
<feature type="compositionally biased region" description="Low complexity" evidence="1">
    <location>
        <begin position="131"/>
        <end position="144"/>
    </location>
</feature>
<gene>
    <name evidence="4" type="ORF">UY92_C0004G0060</name>
</gene>
<dbReference type="PROSITE" id="PS51257">
    <property type="entry name" value="PROKAR_LIPOPROTEIN"/>
    <property type="match status" value="1"/>
</dbReference>
<sequence>MANFRSKRILIAGFVAAAACFFSFSAALAQYGLAETAKSAGIPTNKSIPVILGDAIGTGLSMISVVFFALMLYAGIRWMIARGNDEDAKKAQDTIIAAVIGIVIVIAAYALTNFVFTSVGISTAGGAAAPKAPGGGAAPAVPVVPGGGGAPGGWPDPVPEPEIPPGPGQPPGPGAPQPPGGSSGACVPKNNDASCQSQFEQQWAGYKGAGGTATDDNAKKVACVGDDTNGCTWDIAAQKCVLSGAAEQCTALNEEPDTEEAKASCGASFYCKWQ</sequence>
<keyword evidence="2" id="KW-1133">Transmembrane helix</keyword>